<dbReference type="EMBL" id="CM056789">
    <property type="protein sequence ID" value="KAJ8718649.1"/>
    <property type="molecule type" value="Genomic_DNA"/>
</dbReference>
<gene>
    <name evidence="1" type="ORF">PYW08_002886</name>
</gene>
<comment type="caution">
    <text evidence="1">The sequence shown here is derived from an EMBL/GenBank/DDBJ whole genome shotgun (WGS) entry which is preliminary data.</text>
</comment>
<evidence type="ECO:0000313" key="1">
    <source>
        <dbReference type="EMBL" id="KAJ8718649.1"/>
    </source>
</evidence>
<keyword evidence="2" id="KW-1185">Reference proteome</keyword>
<evidence type="ECO:0000313" key="2">
    <source>
        <dbReference type="Proteomes" id="UP001231649"/>
    </source>
</evidence>
<name>A0ACC2QJ70_9NEOP</name>
<reference evidence="1" key="1">
    <citation type="submission" date="2023-03" db="EMBL/GenBank/DDBJ databases">
        <title>Chromosome-level genomes of two armyworms, Mythimna separata and Mythimna loreyi, provide insights into the biosynthesis and reception of sex pheromones.</title>
        <authorList>
            <person name="Zhao H."/>
        </authorList>
    </citation>
    <scope>NUCLEOTIDE SEQUENCE</scope>
    <source>
        <strain evidence="1">BeijingLab</strain>
    </source>
</reference>
<sequence>MNVVHILVIVFVVSENVLKVNAEKDRCENVKTSLNVLRKRRHLTFPEGTMMVLTASVLKAVMVHAPAGWNVAVEIDVLYPLLSPESMNALFRKKFHHRQKREFWEKVERALENYNLNGRSCIYRSICEARTHLAPPGKSLVHDILRAIFSAPVHEKGFKEEVNETYYELLEPNVCERIHDCPISILEIVLGLNKNSYI</sequence>
<proteinExistence type="predicted"/>
<protein>
    <submittedName>
        <fullName evidence="1">Uncharacterized protein</fullName>
    </submittedName>
</protein>
<dbReference type="Proteomes" id="UP001231649">
    <property type="component" value="Chromosome 13"/>
</dbReference>
<accession>A0ACC2QJ70</accession>
<organism evidence="1 2">
    <name type="scientific">Mythimna loreyi</name>
    <dbReference type="NCBI Taxonomy" id="667449"/>
    <lineage>
        <taxon>Eukaryota</taxon>
        <taxon>Metazoa</taxon>
        <taxon>Ecdysozoa</taxon>
        <taxon>Arthropoda</taxon>
        <taxon>Hexapoda</taxon>
        <taxon>Insecta</taxon>
        <taxon>Pterygota</taxon>
        <taxon>Neoptera</taxon>
        <taxon>Endopterygota</taxon>
        <taxon>Lepidoptera</taxon>
        <taxon>Glossata</taxon>
        <taxon>Ditrysia</taxon>
        <taxon>Noctuoidea</taxon>
        <taxon>Noctuidae</taxon>
        <taxon>Noctuinae</taxon>
        <taxon>Hadenini</taxon>
        <taxon>Mythimna</taxon>
    </lineage>
</organism>